<feature type="transmembrane region" description="Helical" evidence="7">
    <location>
        <begin position="81"/>
        <end position="103"/>
    </location>
</feature>
<evidence type="ECO:0000256" key="7">
    <source>
        <dbReference type="SAM" id="Phobius"/>
    </source>
</evidence>
<protein>
    <submittedName>
        <fullName evidence="9">Exopolysaccharide biosynthesis polyprenyl glycosylphosphotransferase</fullName>
    </submittedName>
</protein>
<sequence length="460" mass="53635">MENREQYKRLIMFFASALILLVQVVIFYYIWHRYYNYRSVIGALYWRRGNWALMGVYAFINFFFSKIFGAYKVGYLKVSDVIASQILAVLCCNGVTYMQLALIGRWRFSAYLEPIMQMTLYDVVAVIAWVIFMRWIYAKIYPPRQMLLVYGDINPKALIQKMTSRTDKYSIVDMINISEGYDAVIERISHYEAIVIGDIPSVYRNKFLKYCYANSIRCYSIPKISDIMIKSSTTINLFDTELMLFRNRGLTAEQRLLKRASDIVFSCIILVVFSPILLLVAVLIKLYDGGPVFYKQERLTYNHKVFMIYKFRSMRVDSEKTGAQLAKKNDDRITPVGHVIRSLHIDELPQLFNILKGDMAFVGPRPERPEIAELYKKSIPEFDFRLKMKAGLTGYAQVFGKYSTTPYDKLKLDLTYIENYTFALDLMIIIQTVKILFQKENSEGLDTGQKTALRTEDKKN</sequence>
<feature type="transmembrane region" description="Helical" evidence="7">
    <location>
        <begin position="263"/>
        <end position="287"/>
    </location>
</feature>
<evidence type="ECO:0000256" key="5">
    <source>
        <dbReference type="ARBA" id="ARBA00022989"/>
    </source>
</evidence>
<keyword evidence="10" id="KW-1185">Reference proteome</keyword>
<gene>
    <name evidence="9" type="ORF">DW747_01000</name>
</gene>
<dbReference type="InterPro" id="IPR003362">
    <property type="entry name" value="Bact_transf"/>
</dbReference>
<dbReference type="InterPro" id="IPR017475">
    <property type="entry name" value="EPS_sugar_tfrase"/>
</dbReference>
<keyword evidence="5 7" id="KW-1133">Transmembrane helix</keyword>
<keyword evidence="6 7" id="KW-0472">Membrane</keyword>
<dbReference type="PANTHER" id="PTHR30576">
    <property type="entry name" value="COLANIC BIOSYNTHESIS UDP-GLUCOSE LIPID CARRIER TRANSFERASE"/>
    <property type="match status" value="1"/>
</dbReference>
<dbReference type="NCBIfam" id="TIGR03025">
    <property type="entry name" value="EPS_sugtrans"/>
    <property type="match status" value="1"/>
</dbReference>
<evidence type="ECO:0000256" key="2">
    <source>
        <dbReference type="ARBA" id="ARBA00006464"/>
    </source>
</evidence>
<dbReference type="GO" id="GO:0016020">
    <property type="term" value="C:membrane"/>
    <property type="evidence" value="ECO:0007669"/>
    <property type="project" value="UniProtKB-SubCell"/>
</dbReference>
<proteinExistence type="inferred from homology"/>
<dbReference type="Proteomes" id="UP000261231">
    <property type="component" value="Unassembled WGS sequence"/>
</dbReference>
<keyword evidence="4 7" id="KW-0812">Transmembrane</keyword>
<organism evidence="9 10">
    <name type="scientific">Coprococcus catus</name>
    <dbReference type="NCBI Taxonomy" id="116085"/>
    <lineage>
        <taxon>Bacteria</taxon>
        <taxon>Bacillati</taxon>
        <taxon>Bacillota</taxon>
        <taxon>Clostridia</taxon>
        <taxon>Lachnospirales</taxon>
        <taxon>Lachnospiraceae</taxon>
        <taxon>Coprococcus</taxon>
    </lineage>
</organism>
<feature type="transmembrane region" description="Helical" evidence="7">
    <location>
        <begin position="12"/>
        <end position="31"/>
    </location>
</feature>
<evidence type="ECO:0000313" key="9">
    <source>
        <dbReference type="EMBL" id="RGC51113.1"/>
    </source>
</evidence>
<dbReference type="GO" id="GO:0016780">
    <property type="term" value="F:phosphotransferase activity, for other substituted phosphate groups"/>
    <property type="evidence" value="ECO:0007669"/>
    <property type="project" value="TreeGrafter"/>
</dbReference>
<evidence type="ECO:0000313" key="10">
    <source>
        <dbReference type="Proteomes" id="UP000261231"/>
    </source>
</evidence>
<keyword evidence="3 9" id="KW-0808">Transferase</keyword>
<name>A0A3E2XQI7_9FIRM</name>
<evidence type="ECO:0000256" key="3">
    <source>
        <dbReference type="ARBA" id="ARBA00022679"/>
    </source>
</evidence>
<dbReference type="RefSeq" id="WP_117538650.1">
    <property type="nucleotide sequence ID" value="NZ_JAJCNA010000006.1"/>
</dbReference>
<dbReference type="Pfam" id="PF02397">
    <property type="entry name" value="Bac_transf"/>
    <property type="match status" value="1"/>
</dbReference>
<evidence type="ECO:0000256" key="4">
    <source>
        <dbReference type="ARBA" id="ARBA00022692"/>
    </source>
</evidence>
<reference evidence="9 10" key="1">
    <citation type="submission" date="2018-08" db="EMBL/GenBank/DDBJ databases">
        <title>A genome reference for cultivated species of the human gut microbiota.</title>
        <authorList>
            <person name="Zou Y."/>
            <person name="Xue W."/>
            <person name="Luo G."/>
        </authorList>
    </citation>
    <scope>NUCLEOTIDE SEQUENCE [LARGE SCALE GENOMIC DNA]</scope>
    <source>
        <strain evidence="9 10">AM28-39</strain>
    </source>
</reference>
<feature type="transmembrane region" description="Helical" evidence="7">
    <location>
        <begin position="115"/>
        <end position="137"/>
    </location>
</feature>
<evidence type="ECO:0000256" key="6">
    <source>
        <dbReference type="ARBA" id="ARBA00023136"/>
    </source>
</evidence>
<dbReference type="OrthoDB" id="9808602at2"/>
<comment type="caution">
    <text evidence="9">The sequence shown here is derived from an EMBL/GenBank/DDBJ whole genome shotgun (WGS) entry which is preliminary data.</text>
</comment>
<feature type="transmembrane region" description="Helical" evidence="7">
    <location>
        <begin position="51"/>
        <end position="69"/>
    </location>
</feature>
<dbReference type="EMBL" id="QVFD01000001">
    <property type="protein sequence ID" value="RGC51113.1"/>
    <property type="molecule type" value="Genomic_DNA"/>
</dbReference>
<dbReference type="AlphaFoldDB" id="A0A3E2XQI7"/>
<evidence type="ECO:0000256" key="1">
    <source>
        <dbReference type="ARBA" id="ARBA00004141"/>
    </source>
</evidence>
<comment type="similarity">
    <text evidence="2">Belongs to the bacterial sugar transferase family.</text>
</comment>
<dbReference type="PANTHER" id="PTHR30576:SF0">
    <property type="entry name" value="UNDECAPRENYL-PHOSPHATE N-ACETYLGALACTOSAMINYL 1-PHOSPHATE TRANSFERASE-RELATED"/>
    <property type="match status" value="1"/>
</dbReference>
<comment type="subcellular location">
    <subcellularLocation>
        <location evidence="1">Membrane</location>
        <topology evidence="1">Multi-pass membrane protein</topology>
    </subcellularLocation>
</comment>
<feature type="domain" description="Bacterial sugar transferase" evidence="8">
    <location>
        <begin position="258"/>
        <end position="437"/>
    </location>
</feature>
<accession>A0A3E2XQI7</accession>
<evidence type="ECO:0000259" key="8">
    <source>
        <dbReference type="Pfam" id="PF02397"/>
    </source>
</evidence>